<protein>
    <recommendedName>
        <fullName evidence="1">STAS domain-containing protein</fullName>
    </recommendedName>
</protein>
<dbReference type="RefSeq" id="WP_138078528.1">
    <property type="nucleotide sequence ID" value="NZ_VAJM01000006.1"/>
</dbReference>
<dbReference type="Gene3D" id="3.30.750.24">
    <property type="entry name" value="STAS domain"/>
    <property type="match status" value="1"/>
</dbReference>
<dbReference type="AlphaFoldDB" id="A0A5R8WNM5"/>
<evidence type="ECO:0000313" key="3">
    <source>
        <dbReference type="Proteomes" id="UP000305517"/>
    </source>
</evidence>
<proteinExistence type="predicted"/>
<accession>A0A5R8WNM5</accession>
<evidence type="ECO:0000313" key="2">
    <source>
        <dbReference type="EMBL" id="TLM91677.1"/>
    </source>
</evidence>
<dbReference type="Proteomes" id="UP000305517">
    <property type="component" value="Unassembled WGS sequence"/>
</dbReference>
<dbReference type="OrthoDB" id="9769739at2"/>
<feature type="domain" description="STAS" evidence="1">
    <location>
        <begin position="58"/>
        <end position="141"/>
    </location>
</feature>
<sequence length="160" mass="17457">MEVPKPDVPAGGLLAGLRKHLRSDQRADLLPGIGACIAAKVGFHLLRGLPLRSVFRARTERLDLPDGGSLVRVQDAAVFSNFGSLKRQLDRLPRGRHVVIDLADTRLVDHTALENLERFRAAYVREGGQLEITGLERHTPVSGYPTAARVRAEAVSLARA</sequence>
<dbReference type="SUPFAM" id="SSF52091">
    <property type="entry name" value="SpoIIaa-like"/>
    <property type="match status" value="1"/>
</dbReference>
<organism evidence="2 3">
    <name type="scientific">Hymenobacter jeollabukensis</name>
    <dbReference type="NCBI Taxonomy" id="2025313"/>
    <lineage>
        <taxon>Bacteria</taxon>
        <taxon>Pseudomonadati</taxon>
        <taxon>Bacteroidota</taxon>
        <taxon>Cytophagia</taxon>
        <taxon>Cytophagales</taxon>
        <taxon>Hymenobacteraceae</taxon>
        <taxon>Hymenobacter</taxon>
    </lineage>
</organism>
<comment type="caution">
    <text evidence="2">The sequence shown here is derived from an EMBL/GenBank/DDBJ whole genome shotgun (WGS) entry which is preliminary data.</text>
</comment>
<dbReference type="InterPro" id="IPR002645">
    <property type="entry name" value="STAS_dom"/>
</dbReference>
<dbReference type="InterPro" id="IPR036513">
    <property type="entry name" value="STAS_dom_sf"/>
</dbReference>
<name>A0A5R8WNM5_9BACT</name>
<reference evidence="2 3" key="1">
    <citation type="submission" date="2019-05" db="EMBL/GenBank/DDBJ databases">
        <title>Hymenobacter edaphi sp. nov., isolated from abandoned arsenic-contaminated farmland soil.</title>
        <authorList>
            <person name="Nie L."/>
        </authorList>
    </citation>
    <scope>NUCLEOTIDE SEQUENCE [LARGE SCALE GENOMIC DNA]</scope>
    <source>
        <strain evidence="2 3">1-3-3-8</strain>
    </source>
</reference>
<keyword evidence="3" id="KW-1185">Reference proteome</keyword>
<gene>
    <name evidence="2" type="ORF">FDY95_14030</name>
</gene>
<dbReference type="EMBL" id="VAJM01000006">
    <property type="protein sequence ID" value="TLM91677.1"/>
    <property type="molecule type" value="Genomic_DNA"/>
</dbReference>
<evidence type="ECO:0000259" key="1">
    <source>
        <dbReference type="PROSITE" id="PS50801"/>
    </source>
</evidence>
<dbReference type="PROSITE" id="PS50801">
    <property type="entry name" value="STAS"/>
    <property type="match status" value="1"/>
</dbReference>
<dbReference type="Pfam" id="PF01740">
    <property type="entry name" value="STAS"/>
    <property type="match status" value="1"/>
</dbReference>